<keyword evidence="2" id="KW-1185">Reference proteome</keyword>
<reference evidence="1" key="1">
    <citation type="submission" date="2021-06" db="EMBL/GenBank/DDBJ databases">
        <authorList>
            <person name="Kallberg Y."/>
            <person name="Tangrot J."/>
            <person name="Rosling A."/>
        </authorList>
    </citation>
    <scope>NUCLEOTIDE SEQUENCE</scope>
    <source>
        <strain evidence="1">MA461A</strain>
    </source>
</reference>
<evidence type="ECO:0000313" key="1">
    <source>
        <dbReference type="EMBL" id="CAG8804534.1"/>
    </source>
</evidence>
<dbReference type="Proteomes" id="UP000789920">
    <property type="component" value="Unassembled WGS sequence"/>
</dbReference>
<protein>
    <submittedName>
        <fullName evidence="1">15809_t:CDS:1</fullName>
    </submittedName>
</protein>
<organism evidence="1 2">
    <name type="scientific">Racocetra persica</name>
    <dbReference type="NCBI Taxonomy" id="160502"/>
    <lineage>
        <taxon>Eukaryota</taxon>
        <taxon>Fungi</taxon>
        <taxon>Fungi incertae sedis</taxon>
        <taxon>Mucoromycota</taxon>
        <taxon>Glomeromycotina</taxon>
        <taxon>Glomeromycetes</taxon>
        <taxon>Diversisporales</taxon>
        <taxon>Gigasporaceae</taxon>
        <taxon>Racocetra</taxon>
    </lineage>
</organism>
<sequence>MPTNNITSGYDATQSDTNPKRKRLNKWRKESTANVQEKAPTNDEENVLTSGKKTPKIAKR</sequence>
<accession>A0ACA9RQV2</accession>
<feature type="non-terminal residue" evidence="1">
    <location>
        <position position="60"/>
    </location>
</feature>
<dbReference type="EMBL" id="CAJVQC010064400">
    <property type="protein sequence ID" value="CAG8804534.1"/>
    <property type="molecule type" value="Genomic_DNA"/>
</dbReference>
<proteinExistence type="predicted"/>
<name>A0ACA9RQV2_9GLOM</name>
<comment type="caution">
    <text evidence="1">The sequence shown here is derived from an EMBL/GenBank/DDBJ whole genome shotgun (WGS) entry which is preliminary data.</text>
</comment>
<evidence type="ECO:0000313" key="2">
    <source>
        <dbReference type="Proteomes" id="UP000789920"/>
    </source>
</evidence>
<gene>
    <name evidence="1" type="ORF">RPERSI_LOCUS21740</name>
</gene>